<dbReference type="EMBL" id="KZ772679">
    <property type="protein sequence ID" value="PTQ47709.1"/>
    <property type="molecule type" value="Genomic_DNA"/>
</dbReference>
<proteinExistence type="predicted"/>
<sequence length="177" mass="19047">MSSPYSSCLRLSVRLICLPPSPLALPSPPLPPPSPRLPLAAGLFHDAAFPRPLRRAPPSLRLPSHRKPETGPGHVTPARALELSRSPAARSYPSVLRQQRRPPERPPARPSVCLSVCPSVYLSVCPAVRRLAAAYRPVGARTIATVIRSRAGQAGGAFDRGRIQGSETSSSFDSFRH</sequence>
<feature type="region of interest" description="Disordered" evidence="1">
    <location>
        <begin position="51"/>
        <end position="110"/>
    </location>
</feature>
<dbReference type="AlphaFoldDB" id="A0A2R6XNL9"/>
<gene>
    <name evidence="2" type="ORF">MARPO_0007s0116</name>
</gene>
<reference evidence="3" key="1">
    <citation type="journal article" date="2017" name="Cell">
        <title>Insights into land plant evolution garnered from the Marchantia polymorpha genome.</title>
        <authorList>
            <person name="Bowman J.L."/>
            <person name="Kohchi T."/>
            <person name="Yamato K.T."/>
            <person name="Jenkins J."/>
            <person name="Shu S."/>
            <person name="Ishizaki K."/>
            <person name="Yamaoka S."/>
            <person name="Nishihama R."/>
            <person name="Nakamura Y."/>
            <person name="Berger F."/>
            <person name="Adam C."/>
            <person name="Aki S.S."/>
            <person name="Althoff F."/>
            <person name="Araki T."/>
            <person name="Arteaga-Vazquez M.A."/>
            <person name="Balasubrmanian S."/>
            <person name="Barry K."/>
            <person name="Bauer D."/>
            <person name="Boehm C.R."/>
            <person name="Briginshaw L."/>
            <person name="Caballero-Perez J."/>
            <person name="Catarino B."/>
            <person name="Chen F."/>
            <person name="Chiyoda S."/>
            <person name="Chovatia M."/>
            <person name="Davies K.M."/>
            <person name="Delmans M."/>
            <person name="Demura T."/>
            <person name="Dierschke T."/>
            <person name="Dolan L."/>
            <person name="Dorantes-Acosta A.E."/>
            <person name="Eklund D.M."/>
            <person name="Florent S.N."/>
            <person name="Flores-Sandoval E."/>
            <person name="Fujiyama A."/>
            <person name="Fukuzawa H."/>
            <person name="Galik B."/>
            <person name="Grimanelli D."/>
            <person name="Grimwood J."/>
            <person name="Grossniklaus U."/>
            <person name="Hamada T."/>
            <person name="Haseloff J."/>
            <person name="Hetherington A.J."/>
            <person name="Higo A."/>
            <person name="Hirakawa Y."/>
            <person name="Hundley H.N."/>
            <person name="Ikeda Y."/>
            <person name="Inoue K."/>
            <person name="Inoue S.I."/>
            <person name="Ishida S."/>
            <person name="Jia Q."/>
            <person name="Kakita M."/>
            <person name="Kanazawa T."/>
            <person name="Kawai Y."/>
            <person name="Kawashima T."/>
            <person name="Kennedy M."/>
            <person name="Kinose K."/>
            <person name="Kinoshita T."/>
            <person name="Kohara Y."/>
            <person name="Koide E."/>
            <person name="Komatsu K."/>
            <person name="Kopischke S."/>
            <person name="Kubo M."/>
            <person name="Kyozuka J."/>
            <person name="Lagercrantz U."/>
            <person name="Lin S.S."/>
            <person name="Lindquist E."/>
            <person name="Lipzen A.M."/>
            <person name="Lu C.W."/>
            <person name="De Luna E."/>
            <person name="Martienssen R.A."/>
            <person name="Minamino N."/>
            <person name="Mizutani M."/>
            <person name="Mizutani M."/>
            <person name="Mochizuki N."/>
            <person name="Monte I."/>
            <person name="Mosher R."/>
            <person name="Nagasaki H."/>
            <person name="Nakagami H."/>
            <person name="Naramoto S."/>
            <person name="Nishitani K."/>
            <person name="Ohtani M."/>
            <person name="Okamoto T."/>
            <person name="Okumura M."/>
            <person name="Phillips J."/>
            <person name="Pollak B."/>
            <person name="Reinders A."/>
            <person name="Rovekamp M."/>
            <person name="Sano R."/>
            <person name="Sawa S."/>
            <person name="Schmid M.W."/>
            <person name="Shirakawa M."/>
            <person name="Solano R."/>
            <person name="Spunde A."/>
            <person name="Suetsugu N."/>
            <person name="Sugano S."/>
            <person name="Sugiyama A."/>
            <person name="Sun R."/>
            <person name="Suzuki Y."/>
            <person name="Takenaka M."/>
            <person name="Takezawa D."/>
            <person name="Tomogane H."/>
            <person name="Tsuzuki M."/>
            <person name="Ueda T."/>
            <person name="Umeda M."/>
            <person name="Ward J.M."/>
            <person name="Watanabe Y."/>
            <person name="Yazaki K."/>
            <person name="Yokoyama R."/>
            <person name="Yoshitake Y."/>
            <person name="Yotsui I."/>
            <person name="Zachgo S."/>
            <person name="Schmutz J."/>
        </authorList>
    </citation>
    <scope>NUCLEOTIDE SEQUENCE [LARGE SCALE GENOMIC DNA]</scope>
    <source>
        <strain evidence="3">Tak-1</strain>
    </source>
</reference>
<name>A0A2R6XNL9_MARPO</name>
<organism evidence="2 3">
    <name type="scientific">Marchantia polymorpha</name>
    <name type="common">Common liverwort</name>
    <name type="synonym">Marchantia aquatica</name>
    <dbReference type="NCBI Taxonomy" id="3197"/>
    <lineage>
        <taxon>Eukaryota</taxon>
        <taxon>Viridiplantae</taxon>
        <taxon>Streptophyta</taxon>
        <taxon>Embryophyta</taxon>
        <taxon>Marchantiophyta</taxon>
        <taxon>Marchantiopsida</taxon>
        <taxon>Marchantiidae</taxon>
        <taxon>Marchantiales</taxon>
        <taxon>Marchantiaceae</taxon>
        <taxon>Marchantia</taxon>
    </lineage>
</organism>
<evidence type="ECO:0000256" key="1">
    <source>
        <dbReference type="SAM" id="MobiDB-lite"/>
    </source>
</evidence>
<feature type="compositionally biased region" description="Polar residues" evidence="1">
    <location>
        <begin position="165"/>
        <end position="177"/>
    </location>
</feature>
<protein>
    <submittedName>
        <fullName evidence="2">Uncharacterized protein</fullName>
    </submittedName>
</protein>
<dbReference type="Proteomes" id="UP000244005">
    <property type="component" value="Unassembled WGS sequence"/>
</dbReference>
<accession>A0A2R6XNL9</accession>
<feature type="compositionally biased region" description="Low complexity" evidence="1">
    <location>
        <begin position="51"/>
        <end position="62"/>
    </location>
</feature>
<evidence type="ECO:0000313" key="3">
    <source>
        <dbReference type="Proteomes" id="UP000244005"/>
    </source>
</evidence>
<feature type="region of interest" description="Disordered" evidence="1">
    <location>
        <begin position="156"/>
        <end position="177"/>
    </location>
</feature>
<evidence type="ECO:0000313" key="2">
    <source>
        <dbReference type="EMBL" id="PTQ47709.1"/>
    </source>
</evidence>
<keyword evidence="3" id="KW-1185">Reference proteome</keyword>